<dbReference type="EMBL" id="LRPB01000012">
    <property type="protein sequence ID" value="KYG84837.1"/>
    <property type="molecule type" value="Genomic_DNA"/>
</dbReference>
<keyword evidence="1" id="KW-1133">Transmembrane helix</keyword>
<keyword evidence="1" id="KW-0812">Transmembrane</keyword>
<gene>
    <name evidence="2" type="ORF">AWW67_01970</name>
</gene>
<dbReference type="Proteomes" id="UP000075663">
    <property type="component" value="Unassembled WGS sequence"/>
</dbReference>
<comment type="caution">
    <text evidence="2">The sequence shown here is derived from an EMBL/GenBank/DDBJ whole genome shotgun (WGS) entry which is preliminary data.</text>
</comment>
<proteinExistence type="predicted"/>
<keyword evidence="1" id="KW-0472">Membrane</keyword>
<name>A0A150Y1G7_9BACT</name>
<evidence type="ECO:0000256" key="1">
    <source>
        <dbReference type="SAM" id="Phobius"/>
    </source>
</evidence>
<feature type="transmembrane region" description="Helical" evidence="1">
    <location>
        <begin position="85"/>
        <end position="104"/>
    </location>
</feature>
<evidence type="ECO:0000313" key="3">
    <source>
        <dbReference type="Proteomes" id="UP000075663"/>
    </source>
</evidence>
<reference evidence="2 3" key="1">
    <citation type="submission" date="2016-01" db="EMBL/GenBank/DDBJ databases">
        <title>Genome sequencing of Roseivirga seohaensis SW-152.</title>
        <authorList>
            <person name="Selvaratnam C."/>
            <person name="Thevarajoo S."/>
            <person name="Goh K.M."/>
            <person name="Ee R."/>
            <person name="Chan K.-G."/>
            <person name="Chong C.S."/>
        </authorList>
    </citation>
    <scope>NUCLEOTIDE SEQUENCE [LARGE SCALE GENOMIC DNA]</scope>
    <source>
        <strain evidence="2 3">SW-152</strain>
    </source>
</reference>
<feature type="transmembrane region" description="Helical" evidence="1">
    <location>
        <begin position="165"/>
        <end position="184"/>
    </location>
</feature>
<protein>
    <submittedName>
        <fullName evidence="2">Uncharacterized protein</fullName>
    </submittedName>
</protein>
<evidence type="ECO:0000313" key="2">
    <source>
        <dbReference type="EMBL" id="KYG84837.1"/>
    </source>
</evidence>
<dbReference type="RefSeq" id="WP_062300704.1">
    <property type="nucleotide sequence ID" value="NZ_LRPB01000012.1"/>
</dbReference>
<organism evidence="2 3">
    <name type="scientific">Roseivirga seohaensis</name>
    <dbReference type="NCBI Taxonomy" id="1914963"/>
    <lineage>
        <taxon>Bacteria</taxon>
        <taxon>Pseudomonadati</taxon>
        <taxon>Bacteroidota</taxon>
        <taxon>Cytophagia</taxon>
        <taxon>Cytophagales</taxon>
        <taxon>Roseivirgaceae</taxon>
        <taxon>Roseivirga</taxon>
    </lineage>
</organism>
<dbReference type="AlphaFoldDB" id="A0A150Y1G7"/>
<sequence>MINSSQTQQIRSYLLQQGFTNPELIDDLVDHLSCEVEFLVEDGQIDFATAFSNAKEKVMPDYAIQIENDLKFLTTKKYNTMMKKLAFIGGYASVVCLCLSILFFSQSLLGSKGSEFKVQAIQAEFYSSNLESRTEDSEDKFSNRISTIRLNTAIESSKKFDLAETFLLISFILFASLYLPYQFYSKYQRSEESLQQA</sequence>
<dbReference type="STRING" id="1914963.AWW67_01970"/>
<accession>A0A150Y1G7</accession>